<keyword evidence="5 8" id="KW-1133">Transmembrane helix</keyword>
<evidence type="ECO:0000256" key="6">
    <source>
        <dbReference type="ARBA" id="ARBA00023136"/>
    </source>
</evidence>
<reference evidence="10" key="2">
    <citation type="journal article" date="2023" name="Plants (Basel)">
        <title>Annotation of the Turnera subulata (Passifloraceae) Draft Genome Reveals the S-Locus Evolved after the Divergence of Turneroideae from Passifloroideae in a Stepwise Manner.</title>
        <authorList>
            <person name="Henning P.M."/>
            <person name="Roalson E.H."/>
            <person name="Mir W."/>
            <person name="McCubbin A.G."/>
            <person name="Shore J.S."/>
        </authorList>
    </citation>
    <scope>NUCLEOTIDE SEQUENCE</scope>
    <source>
        <strain evidence="10">F60SS</strain>
    </source>
</reference>
<dbReference type="SUPFAM" id="SSF56112">
    <property type="entry name" value="Protein kinase-like (PK-like)"/>
    <property type="match status" value="1"/>
</dbReference>
<dbReference type="InterPro" id="IPR011009">
    <property type="entry name" value="Kinase-like_dom_sf"/>
</dbReference>
<comment type="subcellular location">
    <subcellularLocation>
        <location evidence="1">Membrane</location>
    </subcellularLocation>
</comment>
<dbReference type="Gene3D" id="3.30.200.20">
    <property type="entry name" value="Phosphorylase Kinase, domain 1"/>
    <property type="match status" value="1"/>
</dbReference>
<feature type="domain" description="Protein kinase" evidence="9">
    <location>
        <begin position="337"/>
        <end position="611"/>
    </location>
</feature>
<keyword evidence="3 8" id="KW-0812">Transmembrane</keyword>
<dbReference type="SUPFAM" id="SSF52058">
    <property type="entry name" value="L domain-like"/>
    <property type="match status" value="1"/>
</dbReference>
<dbReference type="EMBL" id="JAKUCV010002052">
    <property type="protein sequence ID" value="KAJ4844110.1"/>
    <property type="molecule type" value="Genomic_DNA"/>
</dbReference>
<evidence type="ECO:0000259" key="9">
    <source>
        <dbReference type="PROSITE" id="PS50011"/>
    </source>
</evidence>
<dbReference type="InterPro" id="IPR046959">
    <property type="entry name" value="PRK1-6/SRF4-like"/>
</dbReference>
<keyword evidence="6 8" id="KW-0472">Membrane</keyword>
<dbReference type="Proteomes" id="UP001141552">
    <property type="component" value="Unassembled WGS sequence"/>
</dbReference>
<accession>A0A9Q0JKI7</accession>
<evidence type="ECO:0000256" key="3">
    <source>
        <dbReference type="ARBA" id="ARBA00022692"/>
    </source>
</evidence>
<evidence type="ECO:0000256" key="1">
    <source>
        <dbReference type="ARBA" id="ARBA00004370"/>
    </source>
</evidence>
<dbReference type="AlphaFoldDB" id="A0A9Q0JKI7"/>
<keyword evidence="7" id="KW-0067">ATP-binding</keyword>
<protein>
    <recommendedName>
        <fullName evidence="9">Protein kinase domain-containing protein</fullName>
    </recommendedName>
</protein>
<evidence type="ECO:0000256" key="8">
    <source>
        <dbReference type="SAM" id="Phobius"/>
    </source>
</evidence>
<dbReference type="InterPro" id="IPR001611">
    <property type="entry name" value="Leu-rich_rpt"/>
</dbReference>
<keyword evidence="2" id="KW-0433">Leucine-rich repeat</keyword>
<dbReference type="GO" id="GO:0004672">
    <property type="term" value="F:protein kinase activity"/>
    <property type="evidence" value="ECO:0007669"/>
    <property type="project" value="InterPro"/>
</dbReference>
<evidence type="ECO:0000256" key="7">
    <source>
        <dbReference type="PROSITE-ProRule" id="PRU10141"/>
    </source>
</evidence>
<sequence>IHITLYHHSVAQLIHPLVPPSKLEKDALYALKFSFNNSFLNLNWTGFPCPKGNNPTTWYGIACVRGHVREIRLEGMGLTGTINTDAFVFLTKLTSLSFKNNSLSGNVMDFSQNKNMKQIDLSGNKFDGPIPESLMSLDLLESLQLEDNNLTGLIPGFKQSSLKFFNVSNNNLYGPIPLTSTLQSFYYSDSFSGNPELCGPPSPDTCNNLSIKDTADTNCTIPPEAHKKSSNQTYLTIFMLFDILGLVSVVLLFILYFKKAKQLKKMMKKYEKKAESLSAADYDKDDYVVADDLGEDDQVQSSKVTEAKGKAIDTAEERGKLTFMEEESSFELNDLFKASAEGLGKGNFGHCYKAMMEGRPPVVVKRIRDLRPLTREEFTRQLIIIKDQKHPNLLPLLGYYYSKEEKLLVYKYAEKGNLFNRIHGGKGSDRIPFRWSSRLSVARGVARALEYLHTNTKSQSIVPHGNLKSTNVLIDENDMVLVSDYGLASLIAQPIASQRMVSYKSPEFQVTKRVSKKSDVWSFGCLLLEILTGRMSVHSAPPGINGVELCSWVHRAVREEWTAELFDNEISVQRGSYPGMLKLMKIALRCSESSPDKRPEMTEVVREVEGIKVVESEDESDFSVDQSLTDESLSITVSAIIADERL</sequence>
<dbReference type="OrthoDB" id="248923at2759"/>
<comment type="caution">
    <text evidence="10">The sequence shown here is derived from an EMBL/GenBank/DDBJ whole genome shotgun (WGS) entry which is preliminary data.</text>
</comment>
<dbReference type="PROSITE" id="PS00107">
    <property type="entry name" value="PROTEIN_KINASE_ATP"/>
    <property type="match status" value="1"/>
</dbReference>
<evidence type="ECO:0000256" key="5">
    <source>
        <dbReference type="ARBA" id="ARBA00022989"/>
    </source>
</evidence>
<evidence type="ECO:0000313" key="10">
    <source>
        <dbReference type="EMBL" id="KAJ4844110.1"/>
    </source>
</evidence>
<organism evidence="10 11">
    <name type="scientific">Turnera subulata</name>
    <dbReference type="NCBI Taxonomy" id="218843"/>
    <lineage>
        <taxon>Eukaryota</taxon>
        <taxon>Viridiplantae</taxon>
        <taxon>Streptophyta</taxon>
        <taxon>Embryophyta</taxon>
        <taxon>Tracheophyta</taxon>
        <taxon>Spermatophyta</taxon>
        <taxon>Magnoliopsida</taxon>
        <taxon>eudicotyledons</taxon>
        <taxon>Gunneridae</taxon>
        <taxon>Pentapetalae</taxon>
        <taxon>rosids</taxon>
        <taxon>fabids</taxon>
        <taxon>Malpighiales</taxon>
        <taxon>Passifloraceae</taxon>
        <taxon>Turnera</taxon>
    </lineage>
</organism>
<keyword evidence="4" id="KW-0677">Repeat</keyword>
<evidence type="ECO:0000256" key="2">
    <source>
        <dbReference type="ARBA" id="ARBA00022614"/>
    </source>
</evidence>
<evidence type="ECO:0000313" key="11">
    <source>
        <dbReference type="Proteomes" id="UP001141552"/>
    </source>
</evidence>
<dbReference type="InterPro" id="IPR000719">
    <property type="entry name" value="Prot_kinase_dom"/>
</dbReference>
<dbReference type="PANTHER" id="PTHR48007">
    <property type="entry name" value="LEUCINE-RICH REPEAT RECEPTOR-LIKE PROTEIN KINASE PXC1"/>
    <property type="match status" value="1"/>
</dbReference>
<name>A0A9Q0JKI7_9ROSI</name>
<proteinExistence type="predicted"/>
<gene>
    <name evidence="10" type="ORF">Tsubulata_045370</name>
</gene>
<dbReference type="InterPro" id="IPR001245">
    <property type="entry name" value="Ser-Thr/Tyr_kinase_cat_dom"/>
</dbReference>
<dbReference type="Gene3D" id="3.80.10.10">
    <property type="entry name" value="Ribonuclease Inhibitor"/>
    <property type="match status" value="1"/>
</dbReference>
<keyword evidence="11" id="KW-1185">Reference proteome</keyword>
<dbReference type="Pfam" id="PF00560">
    <property type="entry name" value="LRR_1"/>
    <property type="match status" value="1"/>
</dbReference>
<feature type="transmembrane region" description="Helical" evidence="8">
    <location>
        <begin position="234"/>
        <end position="257"/>
    </location>
</feature>
<dbReference type="GO" id="GO:0016020">
    <property type="term" value="C:membrane"/>
    <property type="evidence" value="ECO:0007669"/>
    <property type="project" value="UniProtKB-SubCell"/>
</dbReference>
<dbReference type="InterPro" id="IPR017441">
    <property type="entry name" value="Protein_kinase_ATP_BS"/>
</dbReference>
<feature type="non-terminal residue" evidence="10">
    <location>
        <position position="1"/>
    </location>
</feature>
<reference evidence="10" key="1">
    <citation type="submission" date="2022-02" db="EMBL/GenBank/DDBJ databases">
        <authorList>
            <person name="Henning P.M."/>
            <person name="McCubbin A.G."/>
            <person name="Shore J.S."/>
        </authorList>
    </citation>
    <scope>NUCLEOTIDE SEQUENCE</scope>
    <source>
        <strain evidence="10">F60SS</strain>
        <tissue evidence="10">Leaves</tissue>
    </source>
</reference>
<feature type="binding site" evidence="7">
    <location>
        <position position="365"/>
    </location>
    <ligand>
        <name>ATP</name>
        <dbReference type="ChEBI" id="CHEBI:30616"/>
    </ligand>
</feature>
<keyword evidence="7" id="KW-0547">Nucleotide-binding</keyword>
<dbReference type="PANTHER" id="PTHR48007:SF43">
    <property type="entry name" value="POLLEN RECEPTOR-LIKE KINASE 4"/>
    <property type="match status" value="1"/>
</dbReference>
<evidence type="ECO:0000256" key="4">
    <source>
        <dbReference type="ARBA" id="ARBA00022737"/>
    </source>
</evidence>
<dbReference type="Pfam" id="PF07714">
    <property type="entry name" value="PK_Tyr_Ser-Thr"/>
    <property type="match status" value="1"/>
</dbReference>
<dbReference type="PROSITE" id="PS50011">
    <property type="entry name" value="PROTEIN_KINASE_DOM"/>
    <property type="match status" value="1"/>
</dbReference>
<dbReference type="InterPro" id="IPR032675">
    <property type="entry name" value="LRR_dom_sf"/>
</dbReference>
<dbReference type="Gene3D" id="1.10.510.10">
    <property type="entry name" value="Transferase(Phosphotransferase) domain 1"/>
    <property type="match status" value="1"/>
</dbReference>
<dbReference type="GO" id="GO:0005524">
    <property type="term" value="F:ATP binding"/>
    <property type="evidence" value="ECO:0007669"/>
    <property type="project" value="UniProtKB-UniRule"/>
</dbReference>